<evidence type="ECO:0000313" key="2">
    <source>
        <dbReference type="EMBL" id="TDQ16908.1"/>
    </source>
</evidence>
<feature type="transmembrane region" description="Helical" evidence="1">
    <location>
        <begin position="56"/>
        <end position="74"/>
    </location>
</feature>
<comment type="caution">
    <text evidence="2">The sequence shown here is derived from an EMBL/GenBank/DDBJ whole genome shotgun (WGS) entry which is preliminary data.</text>
</comment>
<keyword evidence="1" id="KW-0472">Membrane</keyword>
<protein>
    <submittedName>
        <fullName evidence="2">Uncharacterized protein</fullName>
    </submittedName>
</protein>
<proteinExistence type="predicted"/>
<keyword evidence="3" id="KW-1185">Reference proteome</keyword>
<feature type="transmembrane region" description="Helical" evidence="1">
    <location>
        <begin position="30"/>
        <end position="50"/>
    </location>
</feature>
<name>A0A4R6T7L5_9BACT</name>
<evidence type="ECO:0000256" key="1">
    <source>
        <dbReference type="SAM" id="Phobius"/>
    </source>
</evidence>
<dbReference type="AlphaFoldDB" id="A0A4R6T7L5"/>
<dbReference type="Proteomes" id="UP000294535">
    <property type="component" value="Unassembled WGS sequence"/>
</dbReference>
<sequence>MEKELTSKESLSLITEMISRAKREAAGDGSFQLLLWGWVIALCNFGHYVLAWQGYMYPYIVWVLVLPAAIISGVKGYQERKNAKVKTHLDDFISQLWLAVFVGMITVIAFMPVLEFNHNPVILILAAIGVFSTGAIFKVNFIKLGGVVLFVGAIIGFLVPVSEQYLVGGVAMILGYLVPGYLLKNKFKSRV</sequence>
<organism evidence="2 3">
    <name type="scientific">Algoriphagus boseongensis</name>
    <dbReference type="NCBI Taxonomy" id="1442587"/>
    <lineage>
        <taxon>Bacteria</taxon>
        <taxon>Pseudomonadati</taxon>
        <taxon>Bacteroidota</taxon>
        <taxon>Cytophagia</taxon>
        <taxon>Cytophagales</taxon>
        <taxon>Cyclobacteriaceae</taxon>
        <taxon>Algoriphagus</taxon>
    </lineage>
</organism>
<dbReference type="EMBL" id="SNYF01000006">
    <property type="protein sequence ID" value="TDQ16908.1"/>
    <property type="molecule type" value="Genomic_DNA"/>
</dbReference>
<reference evidence="2 3" key="1">
    <citation type="submission" date="2019-03" db="EMBL/GenBank/DDBJ databases">
        <title>Genomic Encyclopedia of Type Strains, Phase III (KMG-III): the genomes of soil and plant-associated and newly described type strains.</title>
        <authorList>
            <person name="Whitman W."/>
        </authorList>
    </citation>
    <scope>NUCLEOTIDE SEQUENCE [LARGE SCALE GENOMIC DNA]</scope>
    <source>
        <strain evidence="2 3">CECT 8446</strain>
    </source>
</reference>
<feature type="transmembrane region" description="Helical" evidence="1">
    <location>
        <begin position="144"/>
        <end position="159"/>
    </location>
</feature>
<dbReference type="RefSeq" id="WP_133554445.1">
    <property type="nucleotide sequence ID" value="NZ_SNYF01000006.1"/>
</dbReference>
<evidence type="ECO:0000313" key="3">
    <source>
        <dbReference type="Proteomes" id="UP000294535"/>
    </source>
</evidence>
<feature type="transmembrane region" description="Helical" evidence="1">
    <location>
        <begin position="165"/>
        <end position="183"/>
    </location>
</feature>
<keyword evidence="1" id="KW-0812">Transmembrane</keyword>
<accession>A0A4R6T7L5</accession>
<dbReference type="OrthoDB" id="670335at2"/>
<gene>
    <name evidence="2" type="ORF">DFQ04_1556</name>
</gene>
<feature type="transmembrane region" description="Helical" evidence="1">
    <location>
        <begin position="120"/>
        <end position="137"/>
    </location>
</feature>
<feature type="transmembrane region" description="Helical" evidence="1">
    <location>
        <begin position="95"/>
        <end position="114"/>
    </location>
</feature>
<keyword evidence="1" id="KW-1133">Transmembrane helix</keyword>